<evidence type="ECO:0000313" key="3">
    <source>
        <dbReference type="Proteomes" id="UP000322873"/>
    </source>
</evidence>
<proteinExistence type="predicted"/>
<accession>A0A5M9K2R2</accession>
<dbReference type="AlphaFoldDB" id="A0A5M9K2R2"/>
<organism evidence="2 3">
    <name type="scientific">Monilinia fructicola</name>
    <name type="common">Brown rot fungus</name>
    <name type="synonym">Ciboria fructicola</name>
    <dbReference type="NCBI Taxonomy" id="38448"/>
    <lineage>
        <taxon>Eukaryota</taxon>
        <taxon>Fungi</taxon>
        <taxon>Dikarya</taxon>
        <taxon>Ascomycota</taxon>
        <taxon>Pezizomycotina</taxon>
        <taxon>Leotiomycetes</taxon>
        <taxon>Helotiales</taxon>
        <taxon>Sclerotiniaceae</taxon>
        <taxon>Monilinia</taxon>
    </lineage>
</organism>
<protein>
    <submittedName>
        <fullName evidence="2">Uncharacterized protein</fullName>
    </submittedName>
</protein>
<dbReference type="EMBL" id="VICG01000002">
    <property type="protein sequence ID" value="KAA8575200.1"/>
    <property type="molecule type" value="Genomic_DNA"/>
</dbReference>
<sequence length="115" mass="13126">MPKRDVSLDQASDYQLSIFKSIRIHLPIQIHVFPEDCTYIQIQSYSYNDNDNSSETITTEPPTEETSTQTKSPYYTITTTTIPFHSASTIHLPDEVKKGKTPNQQCQCQLMHCIA</sequence>
<name>A0A5M9K2R2_MONFR</name>
<gene>
    <name evidence="2" type="ORF">EYC84_004397</name>
</gene>
<evidence type="ECO:0000256" key="1">
    <source>
        <dbReference type="SAM" id="MobiDB-lite"/>
    </source>
</evidence>
<comment type="caution">
    <text evidence="2">The sequence shown here is derived from an EMBL/GenBank/DDBJ whole genome shotgun (WGS) entry which is preliminary data.</text>
</comment>
<keyword evidence="3" id="KW-1185">Reference proteome</keyword>
<reference evidence="2 3" key="1">
    <citation type="submission" date="2019-06" db="EMBL/GenBank/DDBJ databases">
        <title>Genome Sequence of the Brown Rot Fungal Pathogen Monilinia fructicola.</title>
        <authorList>
            <person name="De Miccolis Angelini R.M."/>
            <person name="Landi L."/>
            <person name="Abate D."/>
            <person name="Pollastro S."/>
            <person name="Romanazzi G."/>
            <person name="Faretra F."/>
        </authorList>
    </citation>
    <scope>NUCLEOTIDE SEQUENCE [LARGE SCALE GENOMIC DNA]</scope>
    <source>
        <strain evidence="2 3">Mfrc123</strain>
    </source>
</reference>
<dbReference type="Proteomes" id="UP000322873">
    <property type="component" value="Unassembled WGS sequence"/>
</dbReference>
<evidence type="ECO:0000313" key="2">
    <source>
        <dbReference type="EMBL" id="KAA8575200.1"/>
    </source>
</evidence>
<feature type="region of interest" description="Disordered" evidence="1">
    <location>
        <begin position="48"/>
        <end position="71"/>
    </location>
</feature>